<evidence type="ECO:0000313" key="8">
    <source>
        <dbReference type="Proteomes" id="UP000640583"/>
    </source>
</evidence>
<keyword evidence="4 6" id="KW-1133">Transmembrane helix</keyword>
<dbReference type="Proteomes" id="UP000640583">
    <property type="component" value="Unassembled WGS sequence"/>
</dbReference>
<evidence type="ECO:0000256" key="4">
    <source>
        <dbReference type="ARBA" id="ARBA00022989"/>
    </source>
</evidence>
<evidence type="ECO:0000313" key="7">
    <source>
        <dbReference type="EMBL" id="MBI1492186.1"/>
    </source>
</evidence>
<feature type="transmembrane region" description="Helical" evidence="6">
    <location>
        <begin position="65"/>
        <end position="82"/>
    </location>
</feature>
<keyword evidence="3 6" id="KW-0812">Transmembrane</keyword>
<comment type="similarity">
    <text evidence="2">Belongs to the CbiQ family.</text>
</comment>
<evidence type="ECO:0000256" key="1">
    <source>
        <dbReference type="ARBA" id="ARBA00004141"/>
    </source>
</evidence>
<dbReference type="GO" id="GO:0005886">
    <property type="term" value="C:plasma membrane"/>
    <property type="evidence" value="ECO:0007669"/>
    <property type="project" value="TreeGrafter"/>
</dbReference>
<dbReference type="Pfam" id="PF02361">
    <property type="entry name" value="CbiQ"/>
    <property type="match status" value="1"/>
</dbReference>
<dbReference type="PANTHER" id="PTHR33514">
    <property type="entry name" value="PROTEIN ABCI12, CHLOROPLASTIC"/>
    <property type="match status" value="1"/>
</dbReference>
<name>A0A8J7INI6_9RHOB</name>
<feature type="transmembrane region" description="Helical" evidence="6">
    <location>
        <begin position="20"/>
        <end position="53"/>
    </location>
</feature>
<dbReference type="InterPro" id="IPR003339">
    <property type="entry name" value="ABC/ECF_trnsptr_transmembrane"/>
</dbReference>
<comment type="caution">
    <text evidence="7">The sequence shown here is derived from an EMBL/GenBank/DDBJ whole genome shotgun (WGS) entry which is preliminary data.</text>
</comment>
<dbReference type="CDD" id="cd16914">
    <property type="entry name" value="EcfT"/>
    <property type="match status" value="1"/>
</dbReference>
<sequence>MLSLTSEERTFWHGLRASHKLLAMLIVSVVLFVFPGLWVQVAAFLIAQLCWLFGGLRFFSEGVRNLLRIWPVAVFIAVWHGITGEYATGVALLLRLAAVVALANLVTMTTALKDMIDVLHWLATPVRKLGISTRPAEIALAMVIRFIPVLHEKSDTLRESWKARSVKRAGWRIITPIAVLAIDDAEQLSEALRARGGLIQPATED</sequence>
<evidence type="ECO:0000256" key="3">
    <source>
        <dbReference type="ARBA" id="ARBA00022692"/>
    </source>
</evidence>
<gene>
    <name evidence="7" type="ORF">H1D41_00895</name>
</gene>
<dbReference type="RefSeq" id="WP_228847142.1">
    <property type="nucleotide sequence ID" value="NZ_JADCKQ010000001.1"/>
</dbReference>
<dbReference type="PANTHER" id="PTHR33514:SF13">
    <property type="entry name" value="PROTEIN ABCI12, CHLOROPLASTIC"/>
    <property type="match status" value="1"/>
</dbReference>
<keyword evidence="8" id="KW-1185">Reference proteome</keyword>
<proteinExistence type="inferred from homology"/>
<keyword evidence="5 6" id="KW-0472">Membrane</keyword>
<evidence type="ECO:0000256" key="6">
    <source>
        <dbReference type="SAM" id="Phobius"/>
    </source>
</evidence>
<comment type="subcellular location">
    <subcellularLocation>
        <location evidence="1">Membrane</location>
        <topology evidence="1">Multi-pass membrane protein</topology>
    </subcellularLocation>
</comment>
<evidence type="ECO:0000256" key="5">
    <source>
        <dbReference type="ARBA" id="ARBA00023136"/>
    </source>
</evidence>
<accession>A0A8J7INI6</accession>
<protein>
    <submittedName>
        <fullName evidence="7">Energy-coupling factor transporter transmembrane protein EcfT</fullName>
    </submittedName>
</protein>
<feature type="transmembrane region" description="Helical" evidence="6">
    <location>
        <begin position="88"/>
        <end position="106"/>
    </location>
</feature>
<organism evidence="7 8">
    <name type="scientific">Halocynthiibacter styelae</name>
    <dbReference type="NCBI Taxonomy" id="2761955"/>
    <lineage>
        <taxon>Bacteria</taxon>
        <taxon>Pseudomonadati</taxon>
        <taxon>Pseudomonadota</taxon>
        <taxon>Alphaproteobacteria</taxon>
        <taxon>Rhodobacterales</taxon>
        <taxon>Paracoccaceae</taxon>
        <taxon>Halocynthiibacter</taxon>
    </lineage>
</organism>
<reference evidence="7" key="1">
    <citation type="submission" date="2020-10" db="EMBL/GenBank/DDBJ databases">
        <title>Paenihalocynthiibacter styelae gen. nov., sp. nov., isolated from stalked sea squirt Styela clava.</title>
        <authorList>
            <person name="Kim Y.-O."/>
            <person name="Yoon J.-H."/>
        </authorList>
    </citation>
    <scope>NUCLEOTIDE SEQUENCE</scope>
    <source>
        <strain evidence="7">MYP1-1</strain>
    </source>
</reference>
<dbReference type="AlphaFoldDB" id="A0A8J7INI6"/>
<evidence type="ECO:0000256" key="2">
    <source>
        <dbReference type="ARBA" id="ARBA00008564"/>
    </source>
</evidence>
<dbReference type="EMBL" id="JADCKQ010000001">
    <property type="protein sequence ID" value="MBI1492186.1"/>
    <property type="molecule type" value="Genomic_DNA"/>
</dbReference>